<evidence type="ECO:0000313" key="9">
    <source>
        <dbReference type="Proteomes" id="UP001596972"/>
    </source>
</evidence>
<dbReference type="InterPro" id="IPR012837">
    <property type="entry name" value="NrdG"/>
</dbReference>
<dbReference type="Pfam" id="PF13353">
    <property type="entry name" value="Fer4_12"/>
    <property type="match status" value="1"/>
</dbReference>
<keyword evidence="3" id="KW-0949">S-adenosyl-L-methionine</keyword>
<dbReference type="SFLD" id="SFLDS00029">
    <property type="entry name" value="Radical_SAM"/>
    <property type="match status" value="1"/>
</dbReference>
<evidence type="ECO:0000313" key="8">
    <source>
        <dbReference type="EMBL" id="MFD0899607.1"/>
    </source>
</evidence>
<dbReference type="PANTHER" id="PTHR30352:SF2">
    <property type="entry name" value="ANAEROBIC RIBONUCLEOSIDE-TRIPHOSPHATE REDUCTASE-ACTIVATING PROTEIN"/>
    <property type="match status" value="1"/>
</dbReference>
<accession>A0ABW3EHB0</accession>
<evidence type="ECO:0000256" key="4">
    <source>
        <dbReference type="ARBA" id="ARBA00022723"/>
    </source>
</evidence>
<dbReference type="Gene3D" id="3.20.20.70">
    <property type="entry name" value="Aldolase class I"/>
    <property type="match status" value="1"/>
</dbReference>
<keyword evidence="6" id="KW-0411">Iron-sulfur</keyword>
<comment type="similarity">
    <text evidence="7">Belongs to the organic radical-activating enzymes family.</text>
</comment>
<dbReference type="SFLD" id="SFLDG01066">
    <property type="entry name" value="organic_radical-activating_enz"/>
    <property type="match status" value="1"/>
</dbReference>
<reference evidence="9" key="1">
    <citation type="journal article" date="2019" name="Int. J. Syst. Evol. Microbiol.">
        <title>The Global Catalogue of Microorganisms (GCM) 10K type strain sequencing project: providing services to taxonomists for standard genome sequencing and annotation.</title>
        <authorList>
            <consortium name="The Broad Institute Genomics Platform"/>
            <consortium name="The Broad Institute Genome Sequencing Center for Infectious Disease"/>
            <person name="Wu L."/>
            <person name="Ma J."/>
        </authorList>
    </citation>
    <scope>NUCLEOTIDE SEQUENCE [LARGE SCALE GENOMIC DNA]</scope>
    <source>
        <strain evidence="9">JCM 31202</strain>
    </source>
</reference>
<keyword evidence="9" id="KW-1185">Reference proteome</keyword>
<evidence type="ECO:0000256" key="6">
    <source>
        <dbReference type="ARBA" id="ARBA00023014"/>
    </source>
</evidence>
<dbReference type="Proteomes" id="UP001596972">
    <property type="component" value="Unassembled WGS sequence"/>
</dbReference>
<dbReference type="CDD" id="cd01335">
    <property type="entry name" value="Radical_SAM"/>
    <property type="match status" value="1"/>
</dbReference>
<dbReference type="InterPro" id="IPR058240">
    <property type="entry name" value="rSAM_sf"/>
</dbReference>
<dbReference type="EMBL" id="JBHTJA010000004">
    <property type="protein sequence ID" value="MFD0899607.1"/>
    <property type="molecule type" value="Genomic_DNA"/>
</dbReference>
<gene>
    <name evidence="8" type="ORF">ACFQ11_04345</name>
</gene>
<keyword evidence="5" id="KW-0408">Iron</keyword>
<name>A0ABW3EHB0_9ACTN</name>
<dbReference type="EC" id="1.97.1.-" evidence="7"/>
<evidence type="ECO:0000256" key="7">
    <source>
        <dbReference type="PIRNR" id="PIRNR000368"/>
    </source>
</evidence>
<organism evidence="8 9">
    <name type="scientific">Actinomadura sediminis</name>
    <dbReference type="NCBI Taxonomy" id="1038904"/>
    <lineage>
        <taxon>Bacteria</taxon>
        <taxon>Bacillati</taxon>
        <taxon>Actinomycetota</taxon>
        <taxon>Actinomycetes</taxon>
        <taxon>Streptosporangiales</taxon>
        <taxon>Thermomonosporaceae</taxon>
        <taxon>Actinomadura</taxon>
    </lineage>
</organism>
<evidence type="ECO:0000256" key="2">
    <source>
        <dbReference type="ARBA" id="ARBA00022485"/>
    </source>
</evidence>
<keyword evidence="2" id="KW-0004">4Fe-4S</keyword>
<dbReference type="InterPro" id="IPR013785">
    <property type="entry name" value="Aldolase_TIM"/>
</dbReference>
<dbReference type="PIRSF" id="PIRSF000368">
    <property type="entry name" value="NrdG"/>
    <property type="match status" value="1"/>
</dbReference>
<evidence type="ECO:0000256" key="3">
    <source>
        <dbReference type="ARBA" id="ARBA00022691"/>
    </source>
</evidence>
<evidence type="ECO:0000256" key="1">
    <source>
        <dbReference type="ARBA" id="ARBA00001966"/>
    </source>
</evidence>
<dbReference type="InterPro" id="IPR007197">
    <property type="entry name" value="rSAM"/>
</dbReference>
<protein>
    <recommendedName>
        <fullName evidence="7">Anaerobic ribonucleoside-triphosphate reductase-activating protein</fullName>
        <ecNumber evidence="7">1.97.1.-</ecNumber>
    </recommendedName>
</protein>
<dbReference type="RefSeq" id="WP_378296471.1">
    <property type="nucleotide sequence ID" value="NZ_JBHTJA010000004.1"/>
</dbReference>
<dbReference type="InterPro" id="IPR034457">
    <property type="entry name" value="Organic_radical-activating"/>
</dbReference>
<comment type="caution">
    <text evidence="8">The sequence shown here is derived from an EMBL/GenBank/DDBJ whole genome shotgun (WGS) entry which is preliminary data.</text>
</comment>
<dbReference type="SUPFAM" id="SSF102114">
    <property type="entry name" value="Radical SAM enzymes"/>
    <property type="match status" value="1"/>
</dbReference>
<comment type="cofactor">
    <cofactor evidence="1">
        <name>[4Fe-4S] cluster</name>
        <dbReference type="ChEBI" id="CHEBI:49883"/>
    </cofactor>
</comment>
<proteinExistence type="inferred from homology"/>
<keyword evidence="7" id="KW-0560">Oxidoreductase</keyword>
<comment type="function">
    <text evidence="7">Activation of anaerobic ribonucleoside-triphosphate reductase under anaerobic conditions by generation of an organic free radical, using S-adenosylmethionine and reduced flavodoxin as cosubstrates to produce 5'-deoxy-adenosine.</text>
</comment>
<sequence length="185" mass="19488">MALTWRVHATLSRSAANGPGTRFVVWAQGCTLGCPGCFNPETHGPGGDVRTVEDVAAEALGTSGIDGVTVSGGEPLEQPEALREFCGRVRPSGLGIVVLTGFARREIEADPALSAAVETADMVIAGRYNARLRIGTGLRGSSNKEYWAITDRYGPEDFAGVPESEIVISADGTISVTGMHAWEQR</sequence>
<evidence type="ECO:0000256" key="5">
    <source>
        <dbReference type="ARBA" id="ARBA00023004"/>
    </source>
</evidence>
<dbReference type="PANTHER" id="PTHR30352">
    <property type="entry name" value="PYRUVATE FORMATE-LYASE-ACTIVATING ENZYME"/>
    <property type="match status" value="1"/>
</dbReference>
<keyword evidence="4" id="KW-0479">Metal-binding</keyword>